<reference evidence="16 17" key="1">
    <citation type="submission" date="2018-06" db="EMBL/GenBank/DDBJ databases">
        <title>Lujinxingia sediminis gen. nov. sp. nov., a new facultative anaerobic member of the class Deltaproteobacteria, and proposal of Lujinxingaceae fam. nov.</title>
        <authorList>
            <person name="Guo L.-Y."/>
            <person name="Li C.-M."/>
            <person name="Wang S."/>
            <person name="Du Z.-J."/>
        </authorList>
    </citation>
    <scope>NUCLEOTIDE SEQUENCE [LARGE SCALE GENOMIC DNA]</scope>
    <source>
        <strain evidence="16 17">FA350</strain>
    </source>
</reference>
<name>A0A2Z4FG98_9DELT</name>
<dbReference type="InterPro" id="IPR035587">
    <property type="entry name" value="DUS-like_FMN-bd"/>
</dbReference>
<evidence type="ECO:0000256" key="6">
    <source>
        <dbReference type="ARBA" id="ARBA00022694"/>
    </source>
</evidence>
<dbReference type="Gene3D" id="3.20.20.70">
    <property type="entry name" value="Aldolase class I"/>
    <property type="match status" value="1"/>
</dbReference>
<comment type="catalytic activity">
    <reaction evidence="10">
        <text>a 5,6-dihydrouridine in tRNA + NADP(+) = a uridine in tRNA + NADPH + H(+)</text>
        <dbReference type="Rhea" id="RHEA:23624"/>
        <dbReference type="Rhea" id="RHEA-COMP:13339"/>
        <dbReference type="Rhea" id="RHEA-COMP:13887"/>
        <dbReference type="ChEBI" id="CHEBI:15378"/>
        <dbReference type="ChEBI" id="CHEBI:57783"/>
        <dbReference type="ChEBI" id="CHEBI:58349"/>
        <dbReference type="ChEBI" id="CHEBI:65315"/>
        <dbReference type="ChEBI" id="CHEBI:74443"/>
    </reaction>
</comment>
<dbReference type="RefSeq" id="WP_111331296.1">
    <property type="nucleotide sequence ID" value="NZ_CP030032.1"/>
</dbReference>
<dbReference type="InterPro" id="IPR013785">
    <property type="entry name" value="Aldolase_TIM"/>
</dbReference>
<dbReference type="EMBL" id="CP030032">
    <property type="protein sequence ID" value="AWV87971.1"/>
    <property type="molecule type" value="Genomic_DNA"/>
</dbReference>
<dbReference type="SUPFAM" id="SSF51395">
    <property type="entry name" value="FMN-linked oxidoreductases"/>
    <property type="match status" value="1"/>
</dbReference>
<evidence type="ECO:0000256" key="4">
    <source>
        <dbReference type="ARBA" id="ARBA00022630"/>
    </source>
</evidence>
<organism evidence="16 17">
    <name type="scientific">Bradymonas sediminis</name>
    <dbReference type="NCBI Taxonomy" id="1548548"/>
    <lineage>
        <taxon>Bacteria</taxon>
        <taxon>Deltaproteobacteria</taxon>
        <taxon>Bradymonadales</taxon>
        <taxon>Bradymonadaceae</taxon>
        <taxon>Bradymonas</taxon>
    </lineage>
</organism>
<evidence type="ECO:0000256" key="10">
    <source>
        <dbReference type="ARBA" id="ARBA00048205"/>
    </source>
</evidence>
<keyword evidence="17" id="KW-1185">Reference proteome</keyword>
<feature type="active site" description="Proton donor" evidence="13">
    <location>
        <position position="126"/>
    </location>
</feature>
<dbReference type="AlphaFoldDB" id="A0A2Z4FG98"/>
<feature type="binding site" evidence="14">
    <location>
        <position position="96"/>
    </location>
    <ligand>
        <name>FMN</name>
        <dbReference type="ChEBI" id="CHEBI:58210"/>
    </ligand>
</feature>
<dbReference type="CDD" id="cd02801">
    <property type="entry name" value="DUS_like_FMN"/>
    <property type="match status" value="1"/>
</dbReference>
<evidence type="ECO:0000256" key="13">
    <source>
        <dbReference type="PIRSR" id="PIRSR006621-1"/>
    </source>
</evidence>
<dbReference type="PANTHER" id="PTHR45846">
    <property type="entry name" value="TRNA-DIHYDROURIDINE(47) SYNTHASE [NAD(P)(+)]-LIKE"/>
    <property type="match status" value="1"/>
</dbReference>
<feature type="binding site" evidence="14">
    <location>
        <begin position="42"/>
        <end position="44"/>
    </location>
    <ligand>
        <name>FMN</name>
        <dbReference type="ChEBI" id="CHEBI:58210"/>
    </ligand>
</feature>
<evidence type="ECO:0000313" key="16">
    <source>
        <dbReference type="EMBL" id="AWV87971.1"/>
    </source>
</evidence>
<evidence type="ECO:0000256" key="5">
    <source>
        <dbReference type="ARBA" id="ARBA00022643"/>
    </source>
</evidence>
<keyword evidence="6 12" id="KW-0819">tRNA processing</keyword>
<protein>
    <recommendedName>
        <fullName evidence="12">tRNA-dihydrouridine synthase</fullName>
        <ecNumber evidence="12">1.3.1.-</ecNumber>
    </recommendedName>
</protein>
<dbReference type="InterPro" id="IPR018517">
    <property type="entry name" value="tRNA_hU_synthase_CS"/>
</dbReference>
<keyword evidence="5 12" id="KW-0288">FMN</keyword>
<dbReference type="GO" id="GO:0017150">
    <property type="term" value="F:tRNA dihydrouridine synthase activity"/>
    <property type="evidence" value="ECO:0007669"/>
    <property type="project" value="InterPro"/>
</dbReference>
<dbReference type="NCBIfam" id="TIGR00737">
    <property type="entry name" value="nifR3_yhdG"/>
    <property type="match status" value="1"/>
</dbReference>
<keyword evidence="4 12" id="KW-0285">Flavoprotein</keyword>
<evidence type="ECO:0000259" key="15">
    <source>
        <dbReference type="Pfam" id="PF01207"/>
    </source>
</evidence>
<evidence type="ECO:0000313" key="17">
    <source>
        <dbReference type="Proteomes" id="UP000249799"/>
    </source>
</evidence>
<proteinExistence type="inferred from homology"/>
<evidence type="ECO:0000256" key="12">
    <source>
        <dbReference type="PIRNR" id="PIRNR006621"/>
    </source>
</evidence>
<sequence length="357" mass="38916">MGISFDNLAPPRWGGEVPDRVERPACRLGPDLVIDPPVVLSPMAAVTNPPFRMICREMGAGMVVTEMIHARLLLEGDERTLQFLDLRKNEHPVGVQLFGNDPVMLAEAAARVVEEGADSVDLNMGCPMKKIVTSGCGAGLLKNTDLIYEIFKTMGDAVDVPLTGKIRAGWEDSNAVDVGLAMQDAGASAVTIHGRTRGEMYDGHADLGVIAELKRAVDLVVIGNGDVRDWQSARRMFHATNCDAVMVARGALGNPWVFREIKADLDGLAIPAPPDLDDRRRVLTRHVELYVETFGVERTTFEIRKHLLWYFRGSAGEKVLRKALRGLKTQADILEALDAACEACRLASPEPPIQASS</sequence>
<dbReference type="InterPro" id="IPR024036">
    <property type="entry name" value="tRNA-dHydroUridine_Synthase_C"/>
</dbReference>
<dbReference type="InterPro" id="IPR004652">
    <property type="entry name" value="DusB-like"/>
</dbReference>
<evidence type="ECO:0000256" key="7">
    <source>
        <dbReference type="ARBA" id="ARBA00022857"/>
    </source>
</evidence>
<dbReference type="GO" id="GO:0000049">
    <property type="term" value="F:tRNA binding"/>
    <property type="evidence" value="ECO:0007669"/>
    <property type="project" value="UniProtKB-KW"/>
</dbReference>
<keyword evidence="3" id="KW-0820">tRNA-binding</keyword>
<dbReference type="Pfam" id="PF01207">
    <property type="entry name" value="Dus"/>
    <property type="match status" value="1"/>
</dbReference>
<dbReference type="OrthoDB" id="9764501at2"/>
<evidence type="ECO:0000256" key="3">
    <source>
        <dbReference type="ARBA" id="ARBA00022555"/>
    </source>
</evidence>
<dbReference type="Gene3D" id="1.10.1200.80">
    <property type="entry name" value="Putative flavin oxidoreducatase, domain 2"/>
    <property type="match status" value="1"/>
</dbReference>
<evidence type="ECO:0000256" key="11">
    <source>
        <dbReference type="ARBA" id="ARBA00048802"/>
    </source>
</evidence>
<accession>A0A2Z4FG98</accession>
<feature type="binding site" evidence="14">
    <location>
        <begin position="248"/>
        <end position="249"/>
    </location>
    <ligand>
        <name>FMN</name>
        <dbReference type="ChEBI" id="CHEBI:58210"/>
    </ligand>
</feature>
<keyword evidence="14" id="KW-0547">Nucleotide-binding</keyword>
<dbReference type="PANTHER" id="PTHR45846:SF1">
    <property type="entry name" value="TRNA-DIHYDROURIDINE(47) SYNTHASE [NAD(P)(+)]-LIKE"/>
    <property type="match status" value="1"/>
</dbReference>
<keyword evidence="7" id="KW-0521">NADP</keyword>
<dbReference type="PIRSF" id="PIRSF006621">
    <property type="entry name" value="Dus"/>
    <property type="match status" value="1"/>
</dbReference>
<comment type="cofactor">
    <cofactor evidence="1 12 14">
        <name>FMN</name>
        <dbReference type="ChEBI" id="CHEBI:58210"/>
    </cofactor>
</comment>
<dbReference type="EC" id="1.3.1.-" evidence="12"/>
<evidence type="ECO:0000256" key="9">
    <source>
        <dbReference type="ARBA" id="ARBA00023002"/>
    </source>
</evidence>
<feature type="domain" description="DUS-like FMN-binding" evidence="15">
    <location>
        <begin position="40"/>
        <end position="340"/>
    </location>
</feature>
<comment type="similarity">
    <text evidence="12">Belongs to the dus family.</text>
</comment>
<evidence type="ECO:0000256" key="8">
    <source>
        <dbReference type="ARBA" id="ARBA00022884"/>
    </source>
</evidence>
<feature type="binding site" evidence="14">
    <location>
        <position position="193"/>
    </location>
    <ligand>
        <name>FMN</name>
        <dbReference type="ChEBI" id="CHEBI:58210"/>
    </ligand>
</feature>
<gene>
    <name evidence="16" type="ORF">DN745_00945</name>
</gene>
<evidence type="ECO:0000256" key="2">
    <source>
        <dbReference type="ARBA" id="ARBA00002790"/>
    </source>
</evidence>
<dbReference type="KEGG" id="bsed:DN745_00945"/>
<keyword evidence="8" id="KW-0694">RNA-binding</keyword>
<evidence type="ECO:0000256" key="14">
    <source>
        <dbReference type="PIRSR" id="PIRSR006621-2"/>
    </source>
</evidence>
<comment type="function">
    <text evidence="2 12">Catalyzes the synthesis of 5,6-dihydrouridine (D), a modified base found in the D-loop of most tRNAs, via the reduction of the C5-C6 double bond in target uridines.</text>
</comment>
<dbReference type="InterPro" id="IPR001269">
    <property type="entry name" value="DUS_fam"/>
</dbReference>
<feature type="binding site" evidence="14">
    <location>
        <position position="165"/>
    </location>
    <ligand>
        <name>FMN</name>
        <dbReference type="ChEBI" id="CHEBI:58210"/>
    </ligand>
</feature>
<dbReference type="PROSITE" id="PS01136">
    <property type="entry name" value="UPF0034"/>
    <property type="match status" value="1"/>
</dbReference>
<keyword evidence="9 12" id="KW-0560">Oxidoreductase</keyword>
<evidence type="ECO:0000256" key="1">
    <source>
        <dbReference type="ARBA" id="ARBA00001917"/>
    </source>
</evidence>
<dbReference type="GO" id="GO:0050660">
    <property type="term" value="F:flavin adenine dinucleotide binding"/>
    <property type="evidence" value="ECO:0007669"/>
    <property type="project" value="InterPro"/>
</dbReference>
<comment type="catalytic activity">
    <reaction evidence="11">
        <text>a 5,6-dihydrouridine in tRNA + NAD(+) = a uridine in tRNA + NADH + H(+)</text>
        <dbReference type="Rhea" id="RHEA:54452"/>
        <dbReference type="Rhea" id="RHEA-COMP:13339"/>
        <dbReference type="Rhea" id="RHEA-COMP:13887"/>
        <dbReference type="ChEBI" id="CHEBI:15378"/>
        <dbReference type="ChEBI" id="CHEBI:57540"/>
        <dbReference type="ChEBI" id="CHEBI:57945"/>
        <dbReference type="ChEBI" id="CHEBI:65315"/>
        <dbReference type="ChEBI" id="CHEBI:74443"/>
    </reaction>
</comment>
<dbReference type="Proteomes" id="UP000249799">
    <property type="component" value="Chromosome"/>
</dbReference>